<dbReference type="PANTHER" id="PTHR43501:SF1">
    <property type="entry name" value="CYTOSOL NON-SPECIFIC DIPEPTIDASE"/>
    <property type="match status" value="1"/>
</dbReference>
<evidence type="ECO:0000256" key="4">
    <source>
        <dbReference type="ARBA" id="ARBA00022723"/>
    </source>
</evidence>
<evidence type="ECO:0000256" key="8">
    <source>
        <dbReference type="ARBA" id="ARBA00023285"/>
    </source>
</evidence>
<keyword evidence="7" id="KW-0482">Metalloprotease</keyword>
<evidence type="ECO:0000256" key="2">
    <source>
        <dbReference type="ARBA" id="ARBA00001947"/>
    </source>
</evidence>
<evidence type="ECO:0000256" key="7">
    <source>
        <dbReference type="ARBA" id="ARBA00023049"/>
    </source>
</evidence>
<evidence type="ECO:0000313" key="19">
    <source>
        <dbReference type="EMBL" id="BCN30539.1"/>
    </source>
</evidence>
<evidence type="ECO:0000256" key="9">
    <source>
        <dbReference type="ARBA" id="ARBA00036421"/>
    </source>
</evidence>
<name>A0A7R7EKQ7_9FIRM</name>
<keyword evidence="6" id="KW-0862">Zinc</keyword>
<protein>
    <recommendedName>
        <fullName evidence="13">Cytosol non-specific dipeptidase</fullName>
        <ecNumber evidence="10">3.4.13.18</ecNumber>
    </recommendedName>
    <alternativeName>
        <fullName evidence="16">Aminoacyl-histidine dipeptidase</fullName>
    </alternativeName>
    <alternativeName>
        <fullName evidence="15">Beta-alanyl-histidine dipeptidase</fullName>
    </alternativeName>
    <alternativeName>
        <fullName evidence="14">Carnosinase</fullName>
    </alternativeName>
    <alternativeName>
        <fullName evidence="11">Peptidase D</fullName>
    </alternativeName>
    <alternativeName>
        <fullName evidence="17">Xaa-His dipeptidase</fullName>
    </alternativeName>
</protein>
<dbReference type="AlphaFoldDB" id="A0A7R7EKQ7"/>
<dbReference type="InterPro" id="IPR001160">
    <property type="entry name" value="Peptidase_M20C"/>
</dbReference>
<keyword evidence="4" id="KW-0479">Metal-binding</keyword>
<dbReference type="FunFam" id="3.40.630.10:FF:000018">
    <property type="entry name" value="Aminoacyl-histidine dipeptidase PepD"/>
    <property type="match status" value="1"/>
</dbReference>
<dbReference type="CDD" id="cd03890">
    <property type="entry name" value="M20_pepD"/>
    <property type="match status" value="1"/>
</dbReference>
<evidence type="ECO:0000256" key="11">
    <source>
        <dbReference type="ARBA" id="ARBA00044252"/>
    </source>
</evidence>
<comment type="similarity">
    <text evidence="12">Belongs to the peptidase M20C family.</text>
</comment>
<evidence type="ECO:0000256" key="15">
    <source>
        <dbReference type="ARBA" id="ARBA00076004"/>
    </source>
</evidence>
<dbReference type="GO" id="GO:0046872">
    <property type="term" value="F:metal ion binding"/>
    <property type="evidence" value="ECO:0007669"/>
    <property type="project" value="UniProtKB-KW"/>
</dbReference>
<evidence type="ECO:0000256" key="12">
    <source>
        <dbReference type="ARBA" id="ARBA00061423"/>
    </source>
</evidence>
<evidence type="ECO:0000256" key="16">
    <source>
        <dbReference type="ARBA" id="ARBA00077688"/>
    </source>
</evidence>
<evidence type="ECO:0000256" key="5">
    <source>
        <dbReference type="ARBA" id="ARBA00022801"/>
    </source>
</evidence>
<evidence type="ECO:0000256" key="10">
    <source>
        <dbReference type="ARBA" id="ARBA00038976"/>
    </source>
</evidence>
<proteinExistence type="inferred from homology"/>
<evidence type="ECO:0000256" key="17">
    <source>
        <dbReference type="ARBA" id="ARBA00078074"/>
    </source>
</evidence>
<accession>A0A7R7EKQ7</accession>
<dbReference type="Proteomes" id="UP000595897">
    <property type="component" value="Chromosome"/>
</dbReference>
<keyword evidence="20" id="KW-1185">Reference proteome</keyword>
<dbReference type="EC" id="3.4.13.18" evidence="10"/>
<dbReference type="EMBL" id="AP024169">
    <property type="protein sequence ID" value="BCN30539.1"/>
    <property type="molecule type" value="Genomic_DNA"/>
</dbReference>
<comment type="cofactor">
    <cofactor evidence="2">
        <name>Zn(2+)</name>
        <dbReference type="ChEBI" id="CHEBI:29105"/>
    </cofactor>
</comment>
<keyword evidence="8" id="KW-0170">Cobalt</keyword>
<dbReference type="GO" id="GO:0070573">
    <property type="term" value="F:metallodipeptidase activity"/>
    <property type="evidence" value="ECO:0007669"/>
    <property type="project" value="TreeGrafter"/>
</dbReference>
<evidence type="ECO:0000256" key="1">
    <source>
        <dbReference type="ARBA" id="ARBA00001941"/>
    </source>
</evidence>
<keyword evidence="3" id="KW-0645">Protease</keyword>
<dbReference type="InterPro" id="IPR011650">
    <property type="entry name" value="Peptidase_M20_dimer"/>
</dbReference>
<dbReference type="GO" id="GO:0006508">
    <property type="term" value="P:proteolysis"/>
    <property type="evidence" value="ECO:0007669"/>
    <property type="project" value="UniProtKB-KW"/>
</dbReference>
<dbReference type="Pfam" id="PF07687">
    <property type="entry name" value="M20_dimer"/>
    <property type="match status" value="1"/>
</dbReference>
<organism evidence="19 20">
    <name type="scientific">Anaeromicropila herbilytica</name>
    <dbReference type="NCBI Taxonomy" id="2785025"/>
    <lineage>
        <taxon>Bacteria</taxon>
        <taxon>Bacillati</taxon>
        <taxon>Bacillota</taxon>
        <taxon>Clostridia</taxon>
        <taxon>Lachnospirales</taxon>
        <taxon>Lachnospiraceae</taxon>
        <taxon>Anaeromicropila</taxon>
    </lineage>
</organism>
<dbReference type="FunFam" id="3.40.630.10:FF:000015">
    <property type="entry name" value="Aminoacyl-histidine dipeptidase PepD"/>
    <property type="match status" value="1"/>
</dbReference>
<dbReference type="PRINTS" id="PR00934">
    <property type="entry name" value="XHISDIPTASE"/>
</dbReference>
<evidence type="ECO:0000259" key="18">
    <source>
        <dbReference type="Pfam" id="PF07687"/>
    </source>
</evidence>
<keyword evidence="5" id="KW-0378">Hydrolase</keyword>
<gene>
    <name evidence="19" type="primary">pepD</name>
    <name evidence="19" type="ORF">bsdtb5_18340</name>
</gene>
<reference evidence="19 20" key="1">
    <citation type="submission" date="2020-11" db="EMBL/GenBank/DDBJ databases">
        <title>Draft genome sequencing of a Lachnospiraceae strain isolated from anoxic soil subjected to BSD treatment.</title>
        <authorList>
            <person name="Uek A."/>
            <person name="Tonouchi A."/>
        </authorList>
    </citation>
    <scope>NUCLEOTIDE SEQUENCE [LARGE SCALE GENOMIC DNA]</scope>
    <source>
        <strain evidence="19 20">TB5</strain>
    </source>
</reference>
<dbReference type="RefSeq" id="WP_271715750.1">
    <property type="nucleotide sequence ID" value="NZ_AP024169.1"/>
</dbReference>
<dbReference type="PIRSF" id="PIRSF016599">
    <property type="entry name" value="Xaa-His_dipept"/>
    <property type="match status" value="1"/>
</dbReference>
<dbReference type="PANTHER" id="PTHR43501">
    <property type="entry name" value="CYTOSOL NON-SPECIFIC DIPEPTIDASE"/>
    <property type="match status" value="1"/>
</dbReference>
<comment type="cofactor">
    <cofactor evidence="1">
        <name>Co(2+)</name>
        <dbReference type="ChEBI" id="CHEBI:48828"/>
    </cofactor>
</comment>
<dbReference type="SUPFAM" id="SSF53187">
    <property type="entry name" value="Zn-dependent exopeptidases"/>
    <property type="match status" value="1"/>
</dbReference>
<evidence type="ECO:0000256" key="3">
    <source>
        <dbReference type="ARBA" id="ARBA00022670"/>
    </source>
</evidence>
<evidence type="ECO:0000313" key="20">
    <source>
        <dbReference type="Proteomes" id="UP000595897"/>
    </source>
</evidence>
<dbReference type="InterPro" id="IPR002933">
    <property type="entry name" value="Peptidase_M20"/>
</dbReference>
<dbReference type="Gene3D" id="3.40.630.10">
    <property type="entry name" value="Zn peptidases"/>
    <property type="match status" value="2"/>
</dbReference>
<dbReference type="KEGG" id="ahb:bsdtb5_18340"/>
<evidence type="ECO:0000256" key="14">
    <source>
        <dbReference type="ARBA" id="ARBA00075285"/>
    </source>
</evidence>
<dbReference type="GO" id="GO:0005829">
    <property type="term" value="C:cytosol"/>
    <property type="evidence" value="ECO:0007669"/>
    <property type="project" value="TreeGrafter"/>
</dbReference>
<dbReference type="NCBIfam" id="TIGR01893">
    <property type="entry name" value="aa-his-dipept"/>
    <property type="match status" value="1"/>
</dbReference>
<evidence type="ECO:0000256" key="13">
    <source>
        <dbReference type="ARBA" id="ARBA00071271"/>
    </source>
</evidence>
<feature type="domain" description="Peptidase M20 dimerisation" evidence="18">
    <location>
        <begin position="205"/>
        <end position="290"/>
    </location>
</feature>
<comment type="catalytic activity">
    <reaction evidence="9">
        <text>Hydrolysis of dipeptides, preferentially hydrophobic dipeptides including prolyl amino acids.</text>
        <dbReference type="EC" id="3.4.13.18"/>
    </reaction>
</comment>
<sequence length="487" mass="53908">MSSMLKDIEYKGIFQIFEEISAIPRGSRNNKQISDYLVSFAEKHGLNYKQDEVLNVIITKEATSGYEECPTVIIQGHMDMVCEKDSNIDHDFLTQGLELVVKDDFISANGTTLGGDDGIAIAYALAILSSDEIKHPRIEAIFTTDEEIGMDGAIGLDTTELRGKYMFNIDSEEEGILLSSAAGGLTATAKLPLEYSKETGIKVSIAIKGLLGGHSGSEIDKNRTNATLLMGRLLFELEKDIVFHAIDLCGGGKDNAIPRESSCTLLIQESDKARFEGALKEQIDHYKKELATSEPHLEIDYHVGDKSEENVITAESMVQILHMILFAPNGIQTMSADIKGLVESSLNLGIFHIEKNQAVFGYAVRSSVDSYKQFMSKKLETLITKLGGAYSTSGEYPAWEYKKDSKLRELSVRVYEEMYGKKPEIQAIHAGLECGIIASKLDGIDIISLGPDMFDVHTPKERLNITSTKRVYDYVLKVLEEFKGIKE</sequence>
<evidence type="ECO:0000256" key="6">
    <source>
        <dbReference type="ARBA" id="ARBA00022833"/>
    </source>
</evidence>
<dbReference type="Pfam" id="PF01546">
    <property type="entry name" value="Peptidase_M20"/>
    <property type="match status" value="1"/>
</dbReference>